<evidence type="ECO:0000256" key="2">
    <source>
        <dbReference type="SAM" id="Phobius"/>
    </source>
</evidence>
<keyword evidence="2" id="KW-1133">Transmembrane helix</keyword>
<dbReference type="AlphaFoldDB" id="A0A0D3FMC4"/>
<dbReference type="PaxDb" id="65489-OBART03G29320.1"/>
<dbReference type="PANTHER" id="PTHR36815:SF1">
    <property type="entry name" value="OS03G0675700 PROTEIN"/>
    <property type="match status" value="1"/>
</dbReference>
<reference evidence="3" key="1">
    <citation type="journal article" date="2009" name="Rice">
        <title>De Novo Next Generation Sequencing of Plant Genomes.</title>
        <authorList>
            <person name="Rounsley S."/>
            <person name="Marri P.R."/>
            <person name="Yu Y."/>
            <person name="He R."/>
            <person name="Sisneros N."/>
            <person name="Goicoechea J.L."/>
            <person name="Lee S.J."/>
            <person name="Angelova A."/>
            <person name="Kudrna D."/>
            <person name="Luo M."/>
            <person name="Affourtit J."/>
            <person name="Desany B."/>
            <person name="Knight J."/>
            <person name="Niazi F."/>
            <person name="Egholm M."/>
            <person name="Wing R.A."/>
        </authorList>
    </citation>
    <scope>NUCLEOTIDE SEQUENCE [LARGE SCALE GENOMIC DNA]</scope>
    <source>
        <strain evidence="3">cv. IRGC 105608</strain>
    </source>
</reference>
<dbReference type="PANTHER" id="PTHR36815">
    <property type="entry name" value="BNAC03G48760D PROTEIN"/>
    <property type="match status" value="1"/>
</dbReference>
<evidence type="ECO:0000313" key="3">
    <source>
        <dbReference type="EnsemblPlants" id="OBART03G29320.1"/>
    </source>
</evidence>
<name>A0A0D3FMC4_9ORYZ</name>
<dbReference type="Proteomes" id="UP000026960">
    <property type="component" value="Chromosome 3"/>
</dbReference>
<keyword evidence="2" id="KW-0472">Membrane</keyword>
<feature type="region of interest" description="Disordered" evidence="1">
    <location>
        <begin position="108"/>
        <end position="127"/>
    </location>
</feature>
<dbReference type="eggNOG" id="ENOG502SA5B">
    <property type="taxonomic scope" value="Eukaryota"/>
</dbReference>
<dbReference type="Pfam" id="PF23670">
    <property type="entry name" value="PIGBOS1"/>
    <property type="match status" value="1"/>
</dbReference>
<proteinExistence type="predicted"/>
<evidence type="ECO:0000313" key="4">
    <source>
        <dbReference type="Proteomes" id="UP000026960"/>
    </source>
</evidence>
<feature type="transmembrane region" description="Helical" evidence="2">
    <location>
        <begin position="133"/>
        <end position="153"/>
    </location>
</feature>
<keyword evidence="2" id="KW-0812">Transmembrane</keyword>
<evidence type="ECO:0000256" key="1">
    <source>
        <dbReference type="SAM" id="MobiDB-lite"/>
    </source>
</evidence>
<feature type="compositionally biased region" description="Basic and acidic residues" evidence="1">
    <location>
        <begin position="118"/>
        <end position="127"/>
    </location>
</feature>
<feature type="region of interest" description="Disordered" evidence="1">
    <location>
        <begin position="162"/>
        <end position="186"/>
    </location>
</feature>
<dbReference type="Gramene" id="OBART03G29320.1">
    <property type="protein sequence ID" value="OBART03G29320.1"/>
    <property type="gene ID" value="OBART03G29320"/>
</dbReference>
<accession>A0A0D3FMC4</accession>
<dbReference type="InterPro" id="IPR057394">
    <property type="entry name" value="PIGBOS1"/>
</dbReference>
<dbReference type="HOGENOM" id="CLU_132304_0_0_1"/>
<feature type="compositionally biased region" description="Low complexity" evidence="1">
    <location>
        <begin position="165"/>
        <end position="175"/>
    </location>
</feature>
<sequence>MATQGKQSAATATTTHTVCHQAYPSYNRSAKMPSVPQWWMINDDRATMMTLATGQAGCMSRTIFVASMDGHYLSLGCEENGQHEVPPAQGSLFCLNFAVSDRRNRGEKIARAKKQKNPRGEGKRGDQEFRMRLSFPLVAGAVVIGVISGNVIFGPPLQKYWAEKQQQQQQQQQQQEGAKEGQTGTT</sequence>
<reference evidence="3" key="2">
    <citation type="submission" date="2015-03" db="UniProtKB">
        <authorList>
            <consortium name="EnsemblPlants"/>
        </authorList>
    </citation>
    <scope>IDENTIFICATION</scope>
</reference>
<protein>
    <submittedName>
        <fullName evidence="3">Uncharacterized protein</fullName>
    </submittedName>
</protein>
<dbReference type="EnsemblPlants" id="OBART03G29320.1">
    <property type="protein sequence ID" value="OBART03G29320.1"/>
    <property type="gene ID" value="OBART03G29320"/>
</dbReference>
<keyword evidence="4" id="KW-1185">Reference proteome</keyword>
<organism evidence="3">
    <name type="scientific">Oryza barthii</name>
    <dbReference type="NCBI Taxonomy" id="65489"/>
    <lineage>
        <taxon>Eukaryota</taxon>
        <taxon>Viridiplantae</taxon>
        <taxon>Streptophyta</taxon>
        <taxon>Embryophyta</taxon>
        <taxon>Tracheophyta</taxon>
        <taxon>Spermatophyta</taxon>
        <taxon>Magnoliopsida</taxon>
        <taxon>Liliopsida</taxon>
        <taxon>Poales</taxon>
        <taxon>Poaceae</taxon>
        <taxon>BOP clade</taxon>
        <taxon>Oryzoideae</taxon>
        <taxon>Oryzeae</taxon>
        <taxon>Oryzinae</taxon>
        <taxon>Oryza</taxon>
    </lineage>
</organism>